<evidence type="ECO:0000313" key="3">
    <source>
        <dbReference type="Proteomes" id="UP000481517"/>
    </source>
</evidence>
<reference evidence="2 3" key="1">
    <citation type="submission" date="2020-02" db="EMBL/GenBank/DDBJ databases">
        <authorList>
            <person name="Rodrigo-Torres L."/>
            <person name="Arahal R. D."/>
            <person name="Lucena T."/>
        </authorList>
    </citation>
    <scope>NUCLEOTIDE SEQUENCE [LARGE SCALE GENOMIC DNA]</scope>
    <source>
        <strain evidence="2 3">CECT 9734</strain>
    </source>
</reference>
<dbReference type="InterPro" id="IPR036265">
    <property type="entry name" value="HIT-like_sf"/>
</dbReference>
<accession>A0A6S6WJ26</accession>
<gene>
    <name evidence="2" type="ORF">PSI9734_00090</name>
</gene>
<evidence type="ECO:0000259" key="1">
    <source>
        <dbReference type="Pfam" id="PF01230"/>
    </source>
</evidence>
<protein>
    <recommendedName>
        <fullName evidence="1">HIT domain-containing protein</fullName>
    </recommendedName>
</protein>
<dbReference type="SUPFAM" id="SSF54197">
    <property type="entry name" value="HIT-like"/>
    <property type="match status" value="1"/>
</dbReference>
<dbReference type="InterPro" id="IPR026026">
    <property type="entry name" value="HIT_Hint"/>
</dbReference>
<sequence length="150" mass="17195">MRYNKPTDESNLFVLDQRLANDSLRLGAFELCDVRLFNDSRYDWLMLVPRVPLAVEWLDLSELEQQQLGRELKHVSQCLKHWQPNAKLNVGALGNVVAQLHVHLLLRSPDDPAWPGPVWGHSPAVAYSAEEAAVQCEFWQRRLGLLVDQD</sequence>
<name>A0A6S6WJ26_9GAMM</name>
<proteinExistence type="predicted"/>
<evidence type="ECO:0000313" key="2">
    <source>
        <dbReference type="EMBL" id="CAB0149526.1"/>
    </source>
</evidence>
<dbReference type="GO" id="GO:0003824">
    <property type="term" value="F:catalytic activity"/>
    <property type="evidence" value="ECO:0007669"/>
    <property type="project" value="InterPro"/>
</dbReference>
<organism evidence="2 3">
    <name type="scientific">Pseudidiomarina piscicola</name>
    <dbReference type="NCBI Taxonomy" id="2614830"/>
    <lineage>
        <taxon>Bacteria</taxon>
        <taxon>Pseudomonadati</taxon>
        <taxon>Pseudomonadota</taxon>
        <taxon>Gammaproteobacteria</taxon>
        <taxon>Alteromonadales</taxon>
        <taxon>Idiomarinaceae</taxon>
        <taxon>Pseudidiomarina</taxon>
    </lineage>
</organism>
<dbReference type="InterPro" id="IPR011146">
    <property type="entry name" value="HIT-like"/>
</dbReference>
<dbReference type="RefSeq" id="WP_217420741.1">
    <property type="nucleotide sequence ID" value="NZ_CADCXY010000001.1"/>
</dbReference>
<dbReference type="Proteomes" id="UP000481517">
    <property type="component" value="Unassembled WGS sequence"/>
</dbReference>
<dbReference type="PIRSF" id="PIRSF000714">
    <property type="entry name" value="HIT"/>
    <property type="match status" value="1"/>
</dbReference>
<dbReference type="EMBL" id="CADCXY010000001">
    <property type="protein sequence ID" value="CAB0149526.1"/>
    <property type="molecule type" value="Genomic_DNA"/>
</dbReference>
<keyword evidence="3" id="KW-1185">Reference proteome</keyword>
<feature type="domain" description="HIT" evidence="1">
    <location>
        <begin position="21"/>
        <end position="107"/>
    </location>
</feature>
<dbReference type="AlphaFoldDB" id="A0A6S6WJ26"/>
<dbReference type="Gene3D" id="3.30.428.10">
    <property type="entry name" value="HIT-like"/>
    <property type="match status" value="1"/>
</dbReference>
<dbReference type="Pfam" id="PF01230">
    <property type="entry name" value="HIT"/>
    <property type="match status" value="1"/>
</dbReference>